<reference evidence="8 9" key="1">
    <citation type="journal article" date="2012" name="PLoS ONE">
        <title>Sequence and analysis of the genome of the pathogenic yeast Candida orthopsilosis.</title>
        <authorList>
            <person name="Riccombeni A."/>
            <person name="Vidanes G."/>
            <person name="Proux-Wera E."/>
            <person name="Wolfe K.H."/>
            <person name="Butler G."/>
        </authorList>
    </citation>
    <scope>NUCLEOTIDE SEQUENCE [LARGE SCALE GENOMIC DNA]</scope>
    <source>
        <strain evidence="8 9">Co 90-125</strain>
    </source>
</reference>
<dbReference type="PANTHER" id="PTHR13260">
    <property type="entry name" value="ANAPHASE PROMOTING COMPLEX SUBUNIT 4 APC4"/>
    <property type="match status" value="1"/>
</dbReference>
<feature type="domain" description="Anaphase-promoting complex subunit 4-like WD40" evidence="6">
    <location>
        <begin position="49"/>
        <end position="133"/>
    </location>
</feature>
<dbReference type="InterPro" id="IPR024789">
    <property type="entry name" value="APC4"/>
</dbReference>
<protein>
    <recommendedName>
        <fullName evidence="1">Anaphase-promoting complex subunit 4</fullName>
    </recommendedName>
</protein>
<keyword evidence="2" id="KW-0132">Cell division</keyword>
<dbReference type="GeneID" id="14538357"/>
<dbReference type="GO" id="GO:0005680">
    <property type="term" value="C:anaphase-promoting complex"/>
    <property type="evidence" value="ECO:0007669"/>
    <property type="project" value="InterPro"/>
</dbReference>
<dbReference type="Pfam" id="PF12896">
    <property type="entry name" value="ANAPC4"/>
    <property type="match status" value="1"/>
</dbReference>
<evidence type="ECO:0000313" key="8">
    <source>
        <dbReference type="EMBL" id="CCG21976.1"/>
    </source>
</evidence>
<dbReference type="Pfam" id="PF12894">
    <property type="entry name" value="ANAPC4_WD40"/>
    <property type="match status" value="1"/>
</dbReference>
<dbReference type="InterPro" id="IPR015943">
    <property type="entry name" value="WD40/YVTN_repeat-like_dom_sf"/>
</dbReference>
<dbReference type="InterPro" id="IPR024790">
    <property type="entry name" value="APC4_long_dom"/>
</dbReference>
<dbReference type="GO" id="GO:0051301">
    <property type="term" value="P:cell division"/>
    <property type="evidence" value="ECO:0007669"/>
    <property type="project" value="UniProtKB-KW"/>
</dbReference>
<dbReference type="AlphaFoldDB" id="H8X0T7"/>
<dbReference type="OrthoDB" id="2110451at2759"/>
<evidence type="ECO:0000256" key="1">
    <source>
        <dbReference type="ARBA" id="ARBA00016067"/>
    </source>
</evidence>
<dbReference type="EMBL" id="HE681720">
    <property type="protein sequence ID" value="CCG21976.1"/>
    <property type="molecule type" value="Genomic_DNA"/>
</dbReference>
<evidence type="ECO:0000256" key="5">
    <source>
        <dbReference type="ARBA" id="ARBA00023306"/>
    </source>
</evidence>
<dbReference type="InterPro" id="IPR024977">
    <property type="entry name" value="Apc4-like_WD40_dom"/>
</dbReference>
<sequence>MPSKSIPIFNTGHEYIKCDPGGRLADEGGEVSVVHIGEFSLKADPLSKLAWCPKMNLLLMTRDKSTIHCFRIRGEEIYFVDNGAEIKGVTCHEKNFCLSGADKLVKIYDSSDGKLVKKLDHNFSDIKYIHWSSTIYRLKNKVLKSLPIIYNDISYDLDYLVTNDENSITFTFNKVLNVNIVTKYQIRSQVSSALFEQEYIDENNRMLSIKIPTESRQAYADSMVLLCQVIEYLERSKTTLNEIEKELKTFYVAINRYLSNLKAEVSGGLLQDLSDMLLTSNIPDGTKDFWVNQFGERGFKKMTKLCETVFKECRKKIFQYLIAPIERVIALLDELNGITKWKNAMELDLEDITKLTKQCQSELKAYDQLMWDLKEEKDHYDELFNWWKTIVDKFADKEASNNYSTSSLLEFIHSNLLQSKVLQYIPSDYDTIKHTGDGKLLSGSQQEISDLYRTILDQVDEYHQSYVEISVITEIYHISPPMDMQGSAWGLQTVEAHTDYFNKKLEVWKVNDQVIDQVTDTRGFEFRDKDLVVLAKDCLYVLDHATTTRVPLPELPFEPAHLRVNSKFVWITDKEKVHYAVLKLI</sequence>
<dbReference type="Proteomes" id="UP000005018">
    <property type="component" value="Chromosome 2"/>
</dbReference>
<evidence type="ECO:0000313" key="9">
    <source>
        <dbReference type="Proteomes" id="UP000005018"/>
    </source>
</evidence>
<keyword evidence="5" id="KW-0131">Cell cycle</keyword>
<evidence type="ECO:0000256" key="3">
    <source>
        <dbReference type="ARBA" id="ARBA00022776"/>
    </source>
</evidence>
<dbReference type="Gene3D" id="2.130.10.10">
    <property type="entry name" value="YVTN repeat-like/Quinoprotein amine dehydrogenase"/>
    <property type="match status" value="1"/>
</dbReference>
<dbReference type="RefSeq" id="XP_003867414.1">
    <property type="nucleotide sequence ID" value="XM_003867366.1"/>
</dbReference>
<dbReference type="HOGENOM" id="CLU_473412_0_0_1"/>
<accession>H8X0T7</accession>
<keyword evidence="3" id="KW-0498">Mitosis</keyword>
<dbReference type="GO" id="GO:0031145">
    <property type="term" value="P:anaphase-promoting complex-dependent catabolic process"/>
    <property type="evidence" value="ECO:0007669"/>
    <property type="project" value="InterPro"/>
</dbReference>
<evidence type="ECO:0000259" key="7">
    <source>
        <dbReference type="Pfam" id="PF12896"/>
    </source>
</evidence>
<dbReference type="GO" id="GO:0070979">
    <property type="term" value="P:protein K11-linked ubiquitination"/>
    <property type="evidence" value="ECO:0007669"/>
    <property type="project" value="TreeGrafter"/>
</dbReference>
<dbReference type="PANTHER" id="PTHR13260:SF0">
    <property type="entry name" value="ANAPHASE-PROMOTING COMPLEX SUBUNIT 4"/>
    <property type="match status" value="1"/>
</dbReference>
<name>H8X0T7_CANO9</name>
<dbReference type="GO" id="GO:0034399">
    <property type="term" value="C:nuclear periphery"/>
    <property type="evidence" value="ECO:0007669"/>
    <property type="project" value="TreeGrafter"/>
</dbReference>
<dbReference type="SUPFAM" id="SSF50978">
    <property type="entry name" value="WD40 repeat-like"/>
    <property type="match status" value="1"/>
</dbReference>
<feature type="domain" description="Anaphase-promoting complex subunit 4 long" evidence="7">
    <location>
        <begin position="207"/>
        <end position="396"/>
    </location>
</feature>
<organism evidence="8 9">
    <name type="scientific">Candida orthopsilosis (strain 90-125)</name>
    <name type="common">Yeast</name>
    <dbReference type="NCBI Taxonomy" id="1136231"/>
    <lineage>
        <taxon>Eukaryota</taxon>
        <taxon>Fungi</taxon>
        <taxon>Dikarya</taxon>
        <taxon>Ascomycota</taxon>
        <taxon>Saccharomycotina</taxon>
        <taxon>Pichiomycetes</taxon>
        <taxon>Debaryomycetaceae</taxon>
        <taxon>Candida/Lodderomyces clade</taxon>
        <taxon>Candida</taxon>
    </lineage>
</organism>
<dbReference type="eggNOG" id="KOG4640">
    <property type="taxonomic scope" value="Eukaryota"/>
</dbReference>
<keyword evidence="4" id="KW-0833">Ubl conjugation pathway</keyword>
<keyword evidence="9" id="KW-1185">Reference proteome</keyword>
<dbReference type="KEGG" id="cot:CORT_0B02610"/>
<gene>
    <name evidence="8" type="ORF">CORT_0B02610</name>
</gene>
<evidence type="ECO:0000256" key="2">
    <source>
        <dbReference type="ARBA" id="ARBA00022618"/>
    </source>
</evidence>
<dbReference type="InterPro" id="IPR036322">
    <property type="entry name" value="WD40_repeat_dom_sf"/>
</dbReference>
<evidence type="ECO:0000259" key="6">
    <source>
        <dbReference type="Pfam" id="PF12894"/>
    </source>
</evidence>
<proteinExistence type="predicted"/>
<evidence type="ECO:0000256" key="4">
    <source>
        <dbReference type="ARBA" id="ARBA00022786"/>
    </source>
</evidence>